<evidence type="ECO:0000259" key="8">
    <source>
        <dbReference type="Pfam" id="PF14322"/>
    </source>
</evidence>
<dbReference type="OrthoDB" id="9792139at2"/>
<dbReference type="AlphaFoldDB" id="A0A3S0K3S4"/>
<evidence type="ECO:0000313" key="10">
    <source>
        <dbReference type="Proteomes" id="UP000282184"/>
    </source>
</evidence>
<comment type="similarity">
    <text evidence="2">Belongs to the SusD family.</text>
</comment>
<feature type="chain" id="PRO_5018563123" evidence="6">
    <location>
        <begin position="22"/>
        <end position="507"/>
    </location>
</feature>
<evidence type="ECO:0000256" key="2">
    <source>
        <dbReference type="ARBA" id="ARBA00006275"/>
    </source>
</evidence>
<feature type="domain" description="RagB/SusD" evidence="7">
    <location>
        <begin position="359"/>
        <end position="507"/>
    </location>
</feature>
<dbReference type="RefSeq" id="WP_126694351.1">
    <property type="nucleotide sequence ID" value="NZ_RXOF01000010.1"/>
</dbReference>
<dbReference type="Gene3D" id="1.25.40.390">
    <property type="match status" value="1"/>
</dbReference>
<dbReference type="InterPro" id="IPR033985">
    <property type="entry name" value="SusD-like_N"/>
</dbReference>
<feature type="domain" description="SusD-like N-terminal" evidence="8">
    <location>
        <begin position="94"/>
        <end position="220"/>
    </location>
</feature>
<evidence type="ECO:0000256" key="5">
    <source>
        <dbReference type="ARBA" id="ARBA00023237"/>
    </source>
</evidence>
<dbReference type="CDD" id="cd08977">
    <property type="entry name" value="SusD"/>
    <property type="match status" value="1"/>
</dbReference>
<protein>
    <submittedName>
        <fullName evidence="9">RagB/SusD family nutrient uptake outer membrane protein</fullName>
    </submittedName>
</protein>
<proteinExistence type="inferred from homology"/>
<evidence type="ECO:0000256" key="1">
    <source>
        <dbReference type="ARBA" id="ARBA00004442"/>
    </source>
</evidence>
<evidence type="ECO:0000259" key="7">
    <source>
        <dbReference type="Pfam" id="PF07980"/>
    </source>
</evidence>
<dbReference type="Proteomes" id="UP000282184">
    <property type="component" value="Unassembled WGS sequence"/>
</dbReference>
<keyword evidence="4" id="KW-0472">Membrane</keyword>
<evidence type="ECO:0000256" key="6">
    <source>
        <dbReference type="SAM" id="SignalP"/>
    </source>
</evidence>
<dbReference type="PROSITE" id="PS51257">
    <property type="entry name" value="PROKAR_LIPOPROTEIN"/>
    <property type="match status" value="1"/>
</dbReference>
<gene>
    <name evidence="9" type="ORF">EJV47_16880</name>
</gene>
<dbReference type="InterPro" id="IPR012944">
    <property type="entry name" value="SusD_RagB_dom"/>
</dbReference>
<dbReference type="InterPro" id="IPR011990">
    <property type="entry name" value="TPR-like_helical_dom_sf"/>
</dbReference>
<reference evidence="9 10" key="1">
    <citation type="submission" date="2018-12" db="EMBL/GenBank/DDBJ databases">
        <title>Hymenobacter gummosus sp. nov., isolated from a spring.</title>
        <authorList>
            <person name="Nie L."/>
        </authorList>
    </citation>
    <scope>NUCLEOTIDE SEQUENCE [LARGE SCALE GENOMIC DNA]</scope>
    <source>
        <strain evidence="9 10">KCTC 52166</strain>
    </source>
</reference>
<accession>A0A3S0K3S4</accession>
<dbReference type="GO" id="GO:0009279">
    <property type="term" value="C:cell outer membrane"/>
    <property type="evidence" value="ECO:0007669"/>
    <property type="project" value="UniProtKB-SubCell"/>
</dbReference>
<name>A0A3S0K3S4_9BACT</name>
<keyword evidence="3 6" id="KW-0732">Signal</keyword>
<dbReference type="EMBL" id="RXOF01000010">
    <property type="protein sequence ID" value="RTQ48110.1"/>
    <property type="molecule type" value="Genomic_DNA"/>
</dbReference>
<comment type="subcellular location">
    <subcellularLocation>
        <location evidence="1">Cell outer membrane</location>
    </subcellularLocation>
</comment>
<comment type="caution">
    <text evidence="9">The sequence shown here is derived from an EMBL/GenBank/DDBJ whole genome shotgun (WGS) entry which is preliminary data.</text>
</comment>
<keyword evidence="5" id="KW-0998">Cell outer membrane</keyword>
<evidence type="ECO:0000256" key="3">
    <source>
        <dbReference type="ARBA" id="ARBA00022729"/>
    </source>
</evidence>
<sequence length="507" mass="55024">MKKIFLLLAAAALLTTTGCEDLDQAPISAGSVPTFYKSADDFNQALNATYSTLRAWPDRTLTMSETRSDNIYGVSSQGIRVWEPINNFSLGIVANEFPADTWSADYLAIYRTNVLLDQLQQNGSVLTDAVRKSTEAQARFLRAFYYFDLVRYFGRVPLVDKPLEPQDVANIARTPVADVYALIISDLQAAAANLPATYTGADVGRVTSGAAKSLLALVYMTRSGSTYGGIQGPGLGTNDYATALGLLNEVISSGQYQLITAAGTAPNAYANVFSYTNENNREVIFDVQYISGGVGLGAGYPSILVTNNYFTSIGVGTTFGTGDELRPASNSLLNSYATGDVRKAVNFQVGYTAGNAVETRAAFKKYINGALRGTSRTDWPINFIVMRYADVLLLKAECILQGGGGTQAEALTIVNQIRSRAGLTTPLTSLTLDQLLEERRREFAGEGIRWHDLVRTGRMVTVMNAWITADDANNRIRKPLTSNDVLYPVPQQELAASSYSYEQNPGY</sequence>
<evidence type="ECO:0000313" key="9">
    <source>
        <dbReference type="EMBL" id="RTQ48110.1"/>
    </source>
</evidence>
<dbReference type="Pfam" id="PF14322">
    <property type="entry name" value="SusD-like_3"/>
    <property type="match status" value="1"/>
</dbReference>
<organism evidence="9 10">
    <name type="scientific">Hymenobacter gummosus</name>
    <dbReference type="NCBI Taxonomy" id="1776032"/>
    <lineage>
        <taxon>Bacteria</taxon>
        <taxon>Pseudomonadati</taxon>
        <taxon>Bacteroidota</taxon>
        <taxon>Cytophagia</taxon>
        <taxon>Cytophagales</taxon>
        <taxon>Hymenobacteraceae</taxon>
        <taxon>Hymenobacter</taxon>
    </lineage>
</organism>
<dbReference type="Pfam" id="PF07980">
    <property type="entry name" value="SusD_RagB"/>
    <property type="match status" value="1"/>
</dbReference>
<dbReference type="SUPFAM" id="SSF48452">
    <property type="entry name" value="TPR-like"/>
    <property type="match status" value="1"/>
</dbReference>
<feature type="signal peptide" evidence="6">
    <location>
        <begin position="1"/>
        <end position="21"/>
    </location>
</feature>
<keyword evidence="10" id="KW-1185">Reference proteome</keyword>
<evidence type="ECO:0000256" key="4">
    <source>
        <dbReference type="ARBA" id="ARBA00023136"/>
    </source>
</evidence>